<organism evidence="6">
    <name type="scientific">Chelativorans sp. (strain BNC1)</name>
    <dbReference type="NCBI Taxonomy" id="266779"/>
    <lineage>
        <taxon>Bacteria</taxon>
        <taxon>Pseudomonadati</taxon>
        <taxon>Pseudomonadota</taxon>
        <taxon>Alphaproteobacteria</taxon>
        <taxon>Hyphomicrobiales</taxon>
        <taxon>Phyllobacteriaceae</taxon>
        <taxon>Chelativorans</taxon>
    </lineage>
</organism>
<dbReference type="OrthoDB" id="8447156at2"/>
<dbReference type="eggNOG" id="ENOG50337J7">
    <property type="taxonomic scope" value="Bacteria"/>
</dbReference>
<feature type="transmembrane region" description="Helical" evidence="5">
    <location>
        <begin position="12"/>
        <end position="29"/>
    </location>
</feature>
<feature type="transmembrane region" description="Helical" evidence="5">
    <location>
        <begin position="49"/>
        <end position="69"/>
    </location>
</feature>
<feature type="transmembrane region" description="Helical" evidence="5">
    <location>
        <begin position="112"/>
        <end position="130"/>
    </location>
</feature>
<sequence length="160" mass="17707">MTQAQITAFNLILRLMLAWVFLYAASRQVFNPGFSVAGLVSRTTTSNPIFGWIADPAVAPIFSFLVAYGHLLVGLSLLLGLFFRLGGLVGAFLMMVYWLAHMDFPYIEGPQNLLIDYHVIYATVLVFLVLNRAGHSYGLDAMAGKFGFVANRPWLQSLVT</sequence>
<evidence type="ECO:0000256" key="5">
    <source>
        <dbReference type="SAM" id="Phobius"/>
    </source>
</evidence>
<reference evidence="6" key="1">
    <citation type="submission" date="2006-06" db="EMBL/GenBank/DDBJ databases">
        <title>Complete sequence of chromosome of Chelativorans sp. BNC1.</title>
        <authorList>
            <consortium name="US DOE Joint Genome Institute"/>
            <person name="Copeland A."/>
            <person name="Lucas S."/>
            <person name="Lapidus A."/>
            <person name="Barry K."/>
            <person name="Detter J.C."/>
            <person name="Glavina del Rio T."/>
            <person name="Hammon N."/>
            <person name="Israni S."/>
            <person name="Dalin E."/>
            <person name="Tice H."/>
            <person name="Pitluck S."/>
            <person name="Chertkov O."/>
            <person name="Brettin T."/>
            <person name="Bruce D."/>
            <person name="Han C."/>
            <person name="Tapia R."/>
            <person name="Gilna P."/>
            <person name="Schmutz J."/>
            <person name="Larimer F."/>
            <person name="Land M."/>
            <person name="Hauser L."/>
            <person name="Kyrpides N."/>
            <person name="Mikhailova N."/>
            <person name="Richardson P."/>
        </authorList>
    </citation>
    <scope>NUCLEOTIDE SEQUENCE</scope>
    <source>
        <strain evidence="6">BNC1</strain>
    </source>
</reference>
<proteinExistence type="predicted"/>
<accession>Q11E83</accession>
<evidence type="ECO:0000256" key="2">
    <source>
        <dbReference type="ARBA" id="ARBA00022692"/>
    </source>
</evidence>
<feature type="transmembrane region" description="Helical" evidence="5">
    <location>
        <begin position="81"/>
        <end position="100"/>
    </location>
</feature>
<dbReference type="KEGG" id="mes:Meso_2920"/>
<keyword evidence="2 5" id="KW-0812">Transmembrane</keyword>
<protein>
    <submittedName>
        <fullName evidence="6">DoxX</fullName>
    </submittedName>
</protein>
<evidence type="ECO:0000313" key="6">
    <source>
        <dbReference type="EMBL" id="ABG64292.1"/>
    </source>
</evidence>
<dbReference type="Pfam" id="PF07681">
    <property type="entry name" value="DoxX"/>
    <property type="match status" value="1"/>
</dbReference>
<evidence type="ECO:0000256" key="3">
    <source>
        <dbReference type="ARBA" id="ARBA00022989"/>
    </source>
</evidence>
<name>Q11E83_CHESB</name>
<evidence type="ECO:0000256" key="4">
    <source>
        <dbReference type="ARBA" id="ARBA00023136"/>
    </source>
</evidence>
<dbReference type="HOGENOM" id="CLU_1623789_0_0_5"/>
<keyword evidence="3 5" id="KW-1133">Transmembrane helix</keyword>
<dbReference type="STRING" id="266779.Meso_2920"/>
<dbReference type="AlphaFoldDB" id="Q11E83"/>
<gene>
    <name evidence="6" type="ordered locus">Meso_2920</name>
</gene>
<evidence type="ECO:0000256" key="1">
    <source>
        <dbReference type="ARBA" id="ARBA00004141"/>
    </source>
</evidence>
<dbReference type="EMBL" id="CP000390">
    <property type="protein sequence ID" value="ABG64292.1"/>
    <property type="molecule type" value="Genomic_DNA"/>
</dbReference>
<comment type="subcellular location">
    <subcellularLocation>
        <location evidence="1">Membrane</location>
        <topology evidence="1">Multi-pass membrane protein</topology>
    </subcellularLocation>
</comment>
<keyword evidence="4 5" id="KW-0472">Membrane</keyword>
<dbReference type="GO" id="GO:0016020">
    <property type="term" value="C:membrane"/>
    <property type="evidence" value="ECO:0007669"/>
    <property type="project" value="UniProtKB-SubCell"/>
</dbReference>
<dbReference type="InterPro" id="IPR032808">
    <property type="entry name" value="DoxX"/>
</dbReference>